<keyword evidence="1" id="KW-0472">Membrane</keyword>
<sequence length="166" mass="19553">MCSYAEPNQRDNMCWCFEEISLMLLVQRILMYVWYRLLLKMFPRLSVLPSCHDNHNIPTEPICGAMDLFEQLDEEPEEAFNFNCSDISHIYQSTFLEEYDDECFGAKDIVWDAPVPEILEKHIPLEEEISLLLNDYYLDDDLDDHLQLAEYQTAIGNSMFCDSFIN</sequence>
<dbReference type="VEuPathDB" id="VectorBase:ACHR009440"/>
<keyword evidence="3" id="KW-1185">Reference proteome</keyword>
<protein>
    <submittedName>
        <fullName evidence="2">Uncharacterized protein</fullName>
    </submittedName>
</protein>
<evidence type="ECO:0000256" key="1">
    <source>
        <dbReference type="SAM" id="Phobius"/>
    </source>
</evidence>
<organism evidence="2 3">
    <name type="scientific">Anopheles christyi</name>
    <dbReference type="NCBI Taxonomy" id="43041"/>
    <lineage>
        <taxon>Eukaryota</taxon>
        <taxon>Metazoa</taxon>
        <taxon>Ecdysozoa</taxon>
        <taxon>Arthropoda</taxon>
        <taxon>Hexapoda</taxon>
        <taxon>Insecta</taxon>
        <taxon>Pterygota</taxon>
        <taxon>Neoptera</taxon>
        <taxon>Endopterygota</taxon>
        <taxon>Diptera</taxon>
        <taxon>Nematocera</taxon>
        <taxon>Culicoidea</taxon>
        <taxon>Culicidae</taxon>
        <taxon>Anophelinae</taxon>
        <taxon>Anopheles</taxon>
    </lineage>
</organism>
<dbReference type="Proteomes" id="UP000075881">
    <property type="component" value="Unassembled WGS sequence"/>
</dbReference>
<proteinExistence type="predicted"/>
<dbReference type="EnsemblMetazoa" id="ACHR009440-RA">
    <property type="protein sequence ID" value="ACHR009440-PA"/>
    <property type="gene ID" value="ACHR009440"/>
</dbReference>
<evidence type="ECO:0000313" key="3">
    <source>
        <dbReference type="Proteomes" id="UP000075881"/>
    </source>
</evidence>
<evidence type="ECO:0000313" key="2">
    <source>
        <dbReference type="EnsemblMetazoa" id="ACHR009440-PA"/>
    </source>
</evidence>
<dbReference type="AlphaFoldDB" id="A0A182KFA2"/>
<reference evidence="2" key="2">
    <citation type="submission" date="2020-05" db="UniProtKB">
        <authorList>
            <consortium name="EnsemblMetazoa"/>
        </authorList>
    </citation>
    <scope>IDENTIFICATION</scope>
    <source>
        <strain evidence="2">ACHKN1017</strain>
    </source>
</reference>
<keyword evidence="1" id="KW-1133">Transmembrane helix</keyword>
<reference evidence="3" key="1">
    <citation type="submission" date="2013-03" db="EMBL/GenBank/DDBJ databases">
        <title>The Genome Sequence of Anopheles christyi ACHKN1017.</title>
        <authorList>
            <consortium name="The Broad Institute Genomics Platform"/>
            <person name="Neafsey D.E."/>
            <person name="Besansky N."/>
            <person name="Walker B."/>
            <person name="Young S.K."/>
            <person name="Zeng Q."/>
            <person name="Gargeya S."/>
            <person name="Fitzgerald M."/>
            <person name="Haas B."/>
            <person name="Abouelleil A."/>
            <person name="Allen A.W."/>
            <person name="Alvarado L."/>
            <person name="Arachchi H.M."/>
            <person name="Berlin A.M."/>
            <person name="Chapman S.B."/>
            <person name="Gainer-Dewar J."/>
            <person name="Goldberg J."/>
            <person name="Griggs A."/>
            <person name="Gujja S."/>
            <person name="Hansen M."/>
            <person name="Howarth C."/>
            <person name="Imamovic A."/>
            <person name="Ireland A."/>
            <person name="Larimer J."/>
            <person name="McCowan C."/>
            <person name="Murphy C."/>
            <person name="Pearson M."/>
            <person name="Poon T.W."/>
            <person name="Priest M."/>
            <person name="Roberts A."/>
            <person name="Saif S."/>
            <person name="Shea T."/>
            <person name="Sisk P."/>
            <person name="Sykes S."/>
            <person name="Wortman J."/>
            <person name="Nusbaum C."/>
            <person name="Birren B."/>
        </authorList>
    </citation>
    <scope>NUCLEOTIDE SEQUENCE [LARGE SCALE GENOMIC DNA]</scope>
    <source>
        <strain evidence="3">ACHKN1017</strain>
    </source>
</reference>
<accession>A0A182KFA2</accession>
<name>A0A182KFA2_9DIPT</name>
<feature type="transmembrane region" description="Helical" evidence="1">
    <location>
        <begin position="20"/>
        <end position="39"/>
    </location>
</feature>
<keyword evidence="1" id="KW-0812">Transmembrane</keyword>